<keyword evidence="4" id="KW-0547">Nucleotide-binding</keyword>
<dbReference type="GO" id="GO:0035556">
    <property type="term" value="P:intracellular signal transduction"/>
    <property type="evidence" value="ECO:0007669"/>
    <property type="project" value="TreeGrafter"/>
</dbReference>
<reference evidence="13" key="2">
    <citation type="submission" date="2020-04" db="EMBL/GenBank/DDBJ databases">
        <authorList>
            <consortium name="NCBI Genome Project"/>
        </authorList>
    </citation>
    <scope>NUCLEOTIDE SEQUENCE</scope>
    <source>
        <strain evidence="13">CBS 781.70</strain>
    </source>
</reference>
<reference evidence="11 13" key="1">
    <citation type="submission" date="2020-01" db="EMBL/GenBank/DDBJ databases">
        <authorList>
            <consortium name="DOE Joint Genome Institute"/>
            <person name="Haridas S."/>
            <person name="Albert R."/>
            <person name="Binder M."/>
            <person name="Bloem J."/>
            <person name="Labutti K."/>
            <person name="Salamov A."/>
            <person name="Andreopoulos B."/>
            <person name="Baker S.E."/>
            <person name="Barry K."/>
            <person name="Bills G."/>
            <person name="Bluhm B.H."/>
            <person name="Cannon C."/>
            <person name="Castanera R."/>
            <person name="Culley D.E."/>
            <person name="Daum C."/>
            <person name="Ezra D."/>
            <person name="Gonzalez J.B."/>
            <person name="Henrissat B."/>
            <person name="Kuo A."/>
            <person name="Liang C."/>
            <person name="Lipzen A."/>
            <person name="Lutzoni F."/>
            <person name="Magnuson J."/>
            <person name="Mondo S."/>
            <person name="Nolan M."/>
            <person name="Ohm R."/>
            <person name="Pangilinan J."/>
            <person name="Park H.-J."/>
            <person name="Ramirez L."/>
            <person name="Alfaro M."/>
            <person name="Sun H."/>
            <person name="Tritt A."/>
            <person name="Yoshinaga Y."/>
            <person name="Zwiers L.-H."/>
            <person name="Turgeon B.G."/>
            <person name="Goodwin S.B."/>
            <person name="Spatafora J.W."/>
            <person name="Crous P.W."/>
            <person name="Grigoriev I.V."/>
        </authorList>
    </citation>
    <scope>NUCLEOTIDE SEQUENCE</scope>
    <source>
        <strain evidence="11 13">CBS 781.70</strain>
    </source>
</reference>
<evidence type="ECO:0000256" key="7">
    <source>
        <dbReference type="ARBA" id="ARBA00047899"/>
    </source>
</evidence>
<evidence type="ECO:0000313" key="13">
    <source>
        <dbReference type="RefSeq" id="XP_033538041.1"/>
    </source>
</evidence>
<dbReference type="EMBL" id="ML975150">
    <property type="protein sequence ID" value="KAF1816410.1"/>
    <property type="molecule type" value="Genomic_DNA"/>
</dbReference>
<comment type="catalytic activity">
    <reaction evidence="8">
        <text>L-seryl-[protein] + ATP = O-phospho-L-seryl-[protein] + ADP + H(+)</text>
        <dbReference type="Rhea" id="RHEA:17989"/>
        <dbReference type="Rhea" id="RHEA-COMP:9863"/>
        <dbReference type="Rhea" id="RHEA-COMP:11604"/>
        <dbReference type="ChEBI" id="CHEBI:15378"/>
        <dbReference type="ChEBI" id="CHEBI:29999"/>
        <dbReference type="ChEBI" id="CHEBI:30616"/>
        <dbReference type="ChEBI" id="CHEBI:83421"/>
        <dbReference type="ChEBI" id="CHEBI:456216"/>
        <dbReference type="EC" id="2.7.11.1"/>
    </reaction>
</comment>
<evidence type="ECO:0000256" key="8">
    <source>
        <dbReference type="ARBA" id="ARBA00048679"/>
    </source>
</evidence>
<dbReference type="EC" id="2.7.11.1" evidence="1"/>
<dbReference type="AlphaFoldDB" id="A0A6G1GEW3"/>
<evidence type="ECO:0000256" key="4">
    <source>
        <dbReference type="ARBA" id="ARBA00022741"/>
    </source>
</evidence>
<evidence type="ECO:0000256" key="6">
    <source>
        <dbReference type="ARBA" id="ARBA00022840"/>
    </source>
</evidence>
<sequence>MPPRQVYGRRRNATQSFSWFARTSPAKPTLKTTETNTTDEGAEDLVEKLGRLGLDNPVDSTTEGGINVGRKPLKAINGNTKLKDVEKHAQDEIKPTVSKVREVDTKKALEIPSTLNTTSGESSVDVEDADSNRSRSQSLHSRYLCSDPVARQGPTDYATYAETLEKHFNIAKIAEASYGEVYRLALKSSLPGFTAADESVLKILPLKLPPYEGEPSNIEIMSDIENVASEVRLLQRMTDIPGFTNFRDIRVLQGRPPAPIIKAWKAFNKARPKGQKSLFPDPSRKTSYWENQLWAVIEMQDAGTDLEHAKLDDIWSVWDVFWGATLTLAKGEEAARFEHRDFHLGNICVLPTCQSVDDASQRIRLRNQKLGFTALRVTVIDYTLSRAELSDPQDLDEEPRVAYLDLDKDSYLFEADSTEEYQYEIYRYMRGAVFLDDPLANFKKRRRDAMRSGRTWRGYHPQSNIVWLHFILHELLRHLETIAATEDIASSQFDTDNMVEIQQSRYSLSQSLEKVSNLLHPRNFRKSGLHSAGDLVSLALAEEWLEEADVINGVAI</sequence>
<dbReference type="SMART" id="SM01331">
    <property type="entry name" value="DUF3635"/>
    <property type="match status" value="1"/>
</dbReference>
<name>A0A6G1GEW3_9PEZI</name>
<keyword evidence="12" id="KW-1185">Reference proteome</keyword>
<dbReference type="Gene3D" id="3.30.200.20">
    <property type="entry name" value="Phosphorylase Kinase, domain 1"/>
    <property type="match status" value="1"/>
</dbReference>
<feature type="compositionally biased region" description="Polar residues" evidence="9">
    <location>
        <begin position="113"/>
        <end position="122"/>
    </location>
</feature>
<dbReference type="GO" id="GO:0005524">
    <property type="term" value="F:ATP binding"/>
    <property type="evidence" value="ECO:0007669"/>
    <property type="project" value="UniProtKB-KW"/>
</dbReference>
<evidence type="ECO:0000259" key="10">
    <source>
        <dbReference type="SMART" id="SM01331"/>
    </source>
</evidence>
<evidence type="ECO:0000313" key="12">
    <source>
        <dbReference type="Proteomes" id="UP000504638"/>
    </source>
</evidence>
<comment type="catalytic activity">
    <reaction evidence="7">
        <text>L-threonyl-[protein] + ATP = O-phospho-L-threonyl-[protein] + ADP + H(+)</text>
        <dbReference type="Rhea" id="RHEA:46608"/>
        <dbReference type="Rhea" id="RHEA-COMP:11060"/>
        <dbReference type="Rhea" id="RHEA-COMP:11605"/>
        <dbReference type="ChEBI" id="CHEBI:15378"/>
        <dbReference type="ChEBI" id="CHEBI:30013"/>
        <dbReference type="ChEBI" id="CHEBI:30616"/>
        <dbReference type="ChEBI" id="CHEBI:61977"/>
        <dbReference type="ChEBI" id="CHEBI:456216"/>
        <dbReference type="EC" id="2.7.11.1"/>
    </reaction>
</comment>
<dbReference type="PANTHER" id="PTHR24419">
    <property type="entry name" value="INTERLEUKIN-1 RECEPTOR-ASSOCIATED KINASE"/>
    <property type="match status" value="1"/>
</dbReference>
<dbReference type="InterPro" id="IPR024604">
    <property type="entry name" value="GSG2_C"/>
</dbReference>
<dbReference type="Pfam" id="PF12330">
    <property type="entry name" value="Haspin_kinase"/>
    <property type="match status" value="1"/>
</dbReference>
<organism evidence="11">
    <name type="scientific">Eremomyces bilateralis CBS 781.70</name>
    <dbReference type="NCBI Taxonomy" id="1392243"/>
    <lineage>
        <taxon>Eukaryota</taxon>
        <taxon>Fungi</taxon>
        <taxon>Dikarya</taxon>
        <taxon>Ascomycota</taxon>
        <taxon>Pezizomycotina</taxon>
        <taxon>Dothideomycetes</taxon>
        <taxon>Dothideomycetes incertae sedis</taxon>
        <taxon>Eremomycetales</taxon>
        <taxon>Eremomycetaceae</taxon>
        <taxon>Eremomyces</taxon>
    </lineage>
</organism>
<dbReference type="RefSeq" id="XP_033538041.1">
    <property type="nucleotide sequence ID" value="XM_033681687.1"/>
</dbReference>
<dbReference type="OrthoDB" id="21018at2759"/>
<keyword evidence="2" id="KW-0723">Serine/threonine-protein kinase</keyword>
<dbReference type="GO" id="GO:0005634">
    <property type="term" value="C:nucleus"/>
    <property type="evidence" value="ECO:0007669"/>
    <property type="project" value="TreeGrafter"/>
</dbReference>
<keyword evidence="6" id="KW-0067">ATP-binding</keyword>
<dbReference type="GO" id="GO:0005737">
    <property type="term" value="C:cytoplasm"/>
    <property type="evidence" value="ECO:0007669"/>
    <property type="project" value="TreeGrafter"/>
</dbReference>
<reference evidence="13" key="3">
    <citation type="submission" date="2025-04" db="UniProtKB">
        <authorList>
            <consortium name="RefSeq"/>
        </authorList>
    </citation>
    <scope>IDENTIFICATION</scope>
    <source>
        <strain evidence="13">CBS 781.70</strain>
    </source>
</reference>
<keyword evidence="3" id="KW-0808">Transferase</keyword>
<evidence type="ECO:0000313" key="11">
    <source>
        <dbReference type="EMBL" id="KAF1816410.1"/>
    </source>
</evidence>
<evidence type="ECO:0000256" key="9">
    <source>
        <dbReference type="SAM" id="MobiDB-lite"/>
    </source>
</evidence>
<dbReference type="PANTHER" id="PTHR24419:SF18">
    <property type="entry name" value="SERINE_THREONINE-PROTEIN KINASE HASPIN"/>
    <property type="match status" value="1"/>
</dbReference>
<dbReference type="GO" id="GO:0072354">
    <property type="term" value="F:histone H3T3 kinase activity"/>
    <property type="evidence" value="ECO:0007669"/>
    <property type="project" value="TreeGrafter"/>
</dbReference>
<protein>
    <recommendedName>
        <fullName evidence="1">non-specific serine/threonine protein kinase</fullName>
        <ecNumber evidence="1">2.7.11.1</ecNumber>
    </recommendedName>
</protein>
<proteinExistence type="predicted"/>
<feature type="domain" description="Serine/threonine-protein kinase haspin C-terminal" evidence="10">
    <location>
        <begin position="410"/>
        <end position="520"/>
    </location>
</feature>
<gene>
    <name evidence="11 13" type="ORF">P152DRAFT_478956</name>
</gene>
<dbReference type="Gene3D" id="1.10.510.10">
    <property type="entry name" value="Transferase(Phosphotransferase) domain 1"/>
    <property type="match status" value="1"/>
</dbReference>
<dbReference type="GeneID" id="54422257"/>
<keyword evidence="5" id="KW-0418">Kinase</keyword>
<feature type="region of interest" description="Disordered" evidence="9">
    <location>
        <begin position="111"/>
        <end position="140"/>
    </location>
</feature>
<evidence type="ECO:0000256" key="5">
    <source>
        <dbReference type="ARBA" id="ARBA00022777"/>
    </source>
</evidence>
<dbReference type="GO" id="GO:0000278">
    <property type="term" value="P:mitotic cell cycle"/>
    <property type="evidence" value="ECO:0007669"/>
    <property type="project" value="TreeGrafter"/>
</dbReference>
<evidence type="ECO:0000256" key="2">
    <source>
        <dbReference type="ARBA" id="ARBA00022527"/>
    </source>
</evidence>
<evidence type="ECO:0000256" key="1">
    <source>
        <dbReference type="ARBA" id="ARBA00012513"/>
    </source>
</evidence>
<dbReference type="Proteomes" id="UP000504638">
    <property type="component" value="Unplaced"/>
</dbReference>
<dbReference type="SUPFAM" id="SSF56112">
    <property type="entry name" value="Protein kinase-like (PK-like)"/>
    <property type="match status" value="1"/>
</dbReference>
<accession>A0A6G1GEW3</accession>
<dbReference type="InterPro" id="IPR011009">
    <property type="entry name" value="Kinase-like_dom_sf"/>
</dbReference>
<evidence type="ECO:0000256" key="3">
    <source>
        <dbReference type="ARBA" id="ARBA00022679"/>
    </source>
</evidence>